<name>A0ABY6JWM0_9ARAC</name>
<feature type="non-terminal residue" evidence="1">
    <location>
        <position position="124"/>
    </location>
</feature>
<accession>A0ABY6JWM0</accession>
<dbReference type="Proteomes" id="UP001235939">
    <property type="component" value="Chromosome 01"/>
</dbReference>
<evidence type="ECO:0008006" key="3">
    <source>
        <dbReference type="Google" id="ProtNLM"/>
    </source>
</evidence>
<dbReference type="PANTHER" id="PTHR21301:SF10">
    <property type="entry name" value="REVERSE TRANSCRIPTASE DOMAIN-CONTAINING PROTEIN"/>
    <property type="match status" value="1"/>
</dbReference>
<protein>
    <recommendedName>
        <fullName evidence="3">Reverse transcriptase</fullName>
    </recommendedName>
</protein>
<evidence type="ECO:0000313" key="1">
    <source>
        <dbReference type="EMBL" id="UYV61019.1"/>
    </source>
</evidence>
<sequence length="124" mass="14222">MCVDEIERPVYPAITLHSNMKGNFNKGIKIWGRYIDDVFAVIQKEKLNEIIVKLNNLEIGIEFTVETEKEGFIPFLDVGLSRKEDGSIITSVHRKPTDYGIHLNFNSNNPILHKRQVIKSLVQT</sequence>
<proteinExistence type="predicted"/>
<dbReference type="EMBL" id="CP092863">
    <property type="protein sequence ID" value="UYV61019.1"/>
    <property type="molecule type" value="Genomic_DNA"/>
</dbReference>
<reference evidence="1 2" key="1">
    <citation type="submission" date="2022-01" db="EMBL/GenBank/DDBJ databases">
        <title>A chromosomal length assembly of Cordylochernes scorpioides.</title>
        <authorList>
            <person name="Zeh D."/>
            <person name="Zeh J."/>
        </authorList>
    </citation>
    <scope>NUCLEOTIDE SEQUENCE [LARGE SCALE GENOMIC DNA]</scope>
    <source>
        <strain evidence="1">IN4F17</strain>
        <tissue evidence="1">Whole Body</tissue>
    </source>
</reference>
<evidence type="ECO:0000313" key="2">
    <source>
        <dbReference type="Proteomes" id="UP001235939"/>
    </source>
</evidence>
<gene>
    <name evidence="1" type="ORF">LAZ67_1003130</name>
</gene>
<dbReference type="PANTHER" id="PTHR21301">
    <property type="entry name" value="REVERSE TRANSCRIPTASE"/>
    <property type="match status" value="1"/>
</dbReference>
<organism evidence="1 2">
    <name type="scientific">Cordylochernes scorpioides</name>
    <dbReference type="NCBI Taxonomy" id="51811"/>
    <lineage>
        <taxon>Eukaryota</taxon>
        <taxon>Metazoa</taxon>
        <taxon>Ecdysozoa</taxon>
        <taxon>Arthropoda</taxon>
        <taxon>Chelicerata</taxon>
        <taxon>Arachnida</taxon>
        <taxon>Pseudoscorpiones</taxon>
        <taxon>Cheliferoidea</taxon>
        <taxon>Chernetidae</taxon>
        <taxon>Cordylochernes</taxon>
    </lineage>
</organism>
<keyword evidence="2" id="KW-1185">Reference proteome</keyword>